<evidence type="ECO:0000256" key="11">
    <source>
        <dbReference type="RuleBase" id="RU004349"/>
    </source>
</evidence>
<dbReference type="PROSITE" id="PS00756">
    <property type="entry name" value="SECY_2"/>
    <property type="match status" value="1"/>
</dbReference>
<evidence type="ECO:0000256" key="7">
    <source>
        <dbReference type="ARBA" id="ARBA00023010"/>
    </source>
</evidence>
<evidence type="ECO:0000256" key="1">
    <source>
        <dbReference type="ARBA" id="ARBA00004127"/>
    </source>
</evidence>
<feature type="non-terminal residue" evidence="14">
    <location>
        <position position="195"/>
    </location>
</feature>
<proteinExistence type="inferred from homology"/>
<keyword evidence="8 12" id="KW-0472">Membrane</keyword>
<reference evidence="14 15" key="1">
    <citation type="journal article" date="2016" name="Sci. Rep.">
        <title>Metabolic traits of an uncultured archaeal lineage -MSBL1- from brine pools of the Red Sea.</title>
        <authorList>
            <person name="Mwirichia R."/>
            <person name="Alam I."/>
            <person name="Rashid M."/>
            <person name="Vinu M."/>
            <person name="Ba-Alawi W."/>
            <person name="Anthony Kamau A."/>
            <person name="Kamanda Ngugi D."/>
            <person name="Goker M."/>
            <person name="Klenk H.P."/>
            <person name="Bajic V."/>
            <person name="Stingl U."/>
        </authorList>
    </citation>
    <scope>NUCLEOTIDE SEQUENCE [LARGE SCALE GENOMIC DNA]</scope>
    <source>
        <strain evidence="14">SCGC-AAA382A20</strain>
    </source>
</reference>
<name>A0A133VHC2_9EURY</name>
<keyword evidence="7 10" id="KW-0811">Translocation</keyword>
<dbReference type="SUPFAM" id="SSF103491">
    <property type="entry name" value="Preprotein translocase SecY subunit"/>
    <property type="match status" value="1"/>
</dbReference>
<dbReference type="Pfam" id="PF00344">
    <property type="entry name" value="SecY"/>
    <property type="match status" value="1"/>
</dbReference>
<evidence type="ECO:0000256" key="4">
    <source>
        <dbReference type="ARBA" id="ARBA00022692"/>
    </source>
</evidence>
<comment type="subcellular location">
    <subcellularLocation>
        <location evidence="1">Endomembrane system</location>
        <topology evidence="1">Multi-pass membrane protein</topology>
    </subcellularLocation>
    <subcellularLocation>
        <location evidence="10">Membrane</location>
        <topology evidence="10">Multi-pass membrane protein</topology>
    </subcellularLocation>
</comment>
<evidence type="ECO:0000256" key="9">
    <source>
        <dbReference type="RuleBase" id="RU000537"/>
    </source>
</evidence>
<organism evidence="14 15">
    <name type="scientific">candidate division MSBL1 archaeon SCGC-AAA382A20</name>
    <dbReference type="NCBI Taxonomy" id="1698280"/>
    <lineage>
        <taxon>Archaea</taxon>
        <taxon>Methanobacteriati</taxon>
        <taxon>Methanobacteriota</taxon>
        <taxon>candidate division MSBL1</taxon>
    </lineage>
</organism>
<protein>
    <recommendedName>
        <fullName evidence="9">Protein translocase subunit SecY</fullName>
    </recommendedName>
</protein>
<evidence type="ECO:0000313" key="14">
    <source>
        <dbReference type="EMBL" id="KXB05846.1"/>
    </source>
</evidence>
<dbReference type="EMBL" id="LHYE01000074">
    <property type="protein sequence ID" value="KXB05846.1"/>
    <property type="molecule type" value="Genomic_DNA"/>
</dbReference>
<dbReference type="Gene3D" id="1.10.3370.10">
    <property type="entry name" value="SecY subunit domain"/>
    <property type="match status" value="1"/>
</dbReference>
<evidence type="ECO:0000256" key="2">
    <source>
        <dbReference type="ARBA" id="ARBA00005751"/>
    </source>
</evidence>
<evidence type="ECO:0000259" key="13">
    <source>
        <dbReference type="Pfam" id="PF10559"/>
    </source>
</evidence>
<accession>A0A133VHC2</accession>
<keyword evidence="5 10" id="KW-0653">Protein transport</keyword>
<evidence type="ECO:0000256" key="6">
    <source>
        <dbReference type="ARBA" id="ARBA00022989"/>
    </source>
</evidence>
<dbReference type="GO" id="GO:0012505">
    <property type="term" value="C:endomembrane system"/>
    <property type="evidence" value="ECO:0007669"/>
    <property type="project" value="UniProtKB-SubCell"/>
</dbReference>
<gene>
    <name evidence="14" type="ORF">AKJ51_04690</name>
</gene>
<comment type="caution">
    <text evidence="14">The sequence shown here is derived from an EMBL/GenBank/DDBJ whole genome shotgun (WGS) entry which is preliminary data.</text>
</comment>
<dbReference type="PRINTS" id="PR00303">
    <property type="entry name" value="SECYTRNLCASE"/>
</dbReference>
<dbReference type="InterPro" id="IPR023201">
    <property type="entry name" value="SecY_dom_sf"/>
</dbReference>
<dbReference type="Pfam" id="PF10559">
    <property type="entry name" value="Plug_translocon"/>
    <property type="match status" value="1"/>
</dbReference>
<feature type="transmembrane region" description="Helical" evidence="12">
    <location>
        <begin position="149"/>
        <end position="168"/>
    </location>
</feature>
<dbReference type="GO" id="GO:0015031">
    <property type="term" value="P:protein transport"/>
    <property type="evidence" value="ECO:0007669"/>
    <property type="project" value="UniProtKB-KW"/>
</dbReference>
<dbReference type="InterPro" id="IPR019561">
    <property type="entry name" value="Translocon_Sec61/SecY_plug_dom"/>
</dbReference>
<evidence type="ECO:0000256" key="10">
    <source>
        <dbReference type="RuleBase" id="RU003484"/>
    </source>
</evidence>
<feature type="transmembrane region" description="Helical" evidence="12">
    <location>
        <begin position="78"/>
        <end position="102"/>
    </location>
</feature>
<dbReference type="InterPro" id="IPR002208">
    <property type="entry name" value="SecY/SEC61-alpha"/>
</dbReference>
<evidence type="ECO:0000256" key="8">
    <source>
        <dbReference type="ARBA" id="ARBA00023136"/>
    </source>
</evidence>
<comment type="function">
    <text evidence="9">The central subunit of the protein translocation channel SecYEG. Consists of two halves formed by TMs 1-5 and 6-10. These two domains form a lateral gate at the front which open onto the bilayer between TMs 2 and 7, and are clamped together by SecE at the back. The channel is closed by both a pore ring composed of hydrophobic SecY resides and a short helix (helix 2A) on the extracellular side of the membrane which forms a plug. The plug probably moves laterally to allow the channel to open. The ring and the pore may move independently.</text>
</comment>
<keyword evidence="6 12" id="KW-1133">Transmembrane helix</keyword>
<sequence>MAERLSKSSLYSLEPLVQKLPEVRAPKRHIPFKEKFIWSGLALIIYLIMAQIPLYGMGEGSIEIFGQLQYVLASRAGTLMQLGIGPIVTSGIIMQLLVGANLVNLDLHHARDKALFTGTQKILAIIVGAFQASAFVFSGALVPSENVSSAIPFMIVQLVIGVIVVLYLDELVSKYGFGSGISLFIAGGVSATVFY</sequence>
<dbReference type="Proteomes" id="UP000070263">
    <property type="component" value="Unassembled WGS sequence"/>
</dbReference>
<feature type="domain" description="Translocon Sec61/SecY plug" evidence="13">
    <location>
        <begin position="44"/>
        <end position="77"/>
    </location>
</feature>
<evidence type="ECO:0000313" key="15">
    <source>
        <dbReference type="Proteomes" id="UP000070263"/>
    </source>
</evidence>
<evidence type="ECO:0000256" key="3">
    <source>
        <dbReference type="ARBA" id="ARBA00022448"/>
    </source>
</evidence>
<feature type="transmembrane region" description="Helical" evidence="12">
    <location>
        <begin position="122"/>
        <end position="143"/>
    </location>
</feature>
<dbReference type="AlphaFoldDB" id="A0A133VHC2"/>
<dbReference type="PROSITE" id="PS00755">
    <property type="entry name" value="SECY_1"/>
    <property type="match status" value="1"/>
</dbReference>
<evidence type="ECO:0000256" key="5">
    <source>
        <dbReference type="ARBA" id="ARBA00022927"/>
    </source>
</evidence>
<keyword evidence="3 10" id="KW-0813">Transport</keyword>
<keyword evidence="15" id="KW-1185">Reference proteome</keyword>
<feature type="transmembrane region" description="Helical" evidence="12">
    <location>
        <begin position="36"/>
        <end position="58"/>
    </location>
</feature>
<comment type="similarity">
    <text evidence="2 11">Belongs to the SecY/SEC61-alpha family.</text>
</comment>
<dbReference type="PANTHER" id="PTHR10906">
    <property type="entry name" value="SECY/SEC61-ALPHA FAMILY MEMBER"/>
    <property type="match status" value="1"/>
</dbReference>
<dbReference type="InterPro" id="IPR030659">
    <property type="entry name" value="SecY_CS"/>
</dbReference>
<feature type="transmembrane region" description="Helical" evidence="12">
    <location>
        <begin position="175"/>
        <end position="194"/>
    </location>
</feature>
<evidence type="ECO:0000256" key="12">
    <source>
        <dbReference type="SAM" id="Phobius"/>
    </source>
</evidence>
<dbReference type="GO" id="GO:0016020">
    <property type="term" value="C:membrane"/>
    <property type="evidence" value="ECO:0007669"/>
    <property type="project" value="UniProtKB-SubCell"/>
</dbReference>
<keyword evidence="4 10" id="KW-0812">Transmembrane</keyword>